<dbReference type="STRING" id="314265.R2601_00640"/>
<feature type="domain" description="Aldehyde dehydrogenase" evidence="1">
    <location>
        <begin position="35"/>
        <end position="159"/>
    </location>
</feature>
<dbReference type="Gene3D" id="3.40.309.10">
    <property type="entry name" value="Aldehyde Dehydrogenase, Chain A, domain 2"/>
    <property type="match status" value="1"/>
</dbReference>
<dbReference type="eggNOG" id="COG1012">
    <property type="taxonomic scope" value="Bacteria"/>
</dbReference>
<dbReference type="Pfam" id="PF00171">
    <property type="entry name" value="Aldedh"/>
    <property type="match status" value="1"/>
</dbReference>
<reference evidence="2 3" key="1">
    <citation type="journal article" date="2010" name="J. Bacteriol.">
        <title>Genome sequences of Pelagibaca bermudensis HTCC2601T and Maritimibacter alkaliphilus HTCC2654T, the type strains of two marine Roseobacter genera.</title>
        <authorList>
            <person name="Thrash J.C."/>
            <person name="Cho J.C."/>
            <person name="Ferriera S."/>
            <person name="Johnson J."/>
            <person name="Vergin K.L."/>
            <person name="Giovannoni S.J."/>
        </authorList>
    </citation>
    <scope>NUCLEOTIDE SEQUENCE [LARGE SCALE GENOMIC DNA]</scope>
    <source>
        <strain evidence="3">DSM 26914 / JCM 13377 / KCTC 12554 / HTCC2601</strain>
    </source>
</reference>
<proteinExistence type="predicted"/>
<evidence type="ECO:0000313" key="3">
    <source>
        <dbReference type="Proteomes" id="UP000006230"/>
    </source>
</evidence>
<evidence type="ECO:0000259" key="1">
    <source>
        <dbReference type="Pfam" id="PF00171"/>
    </source>
</evidence>
<dbReference type="EMBL" id="AATQ01000003">
    <property type="protein sequence ID" value="EAU47901.1"/>
    <property type="molecule type" value="Genomic_DNA"/>
</dbReference>
<gene>
    <name evidence="2" type="ORF">R2601_00640</name>
</gene>
<keyword evidence="3" id="KW-1185">Reference proteome</keyword>
<dbReference type="HOGENOM" id="CLU_1617424_0_0_5"/>
<evidence type="ECO:0000313" key="2">
    <source>
        <dbReference type="EMBL" id="EAU47901.1"/>
    </source>
</evidence>
<comment type="caution">
    <text evidence="2">The sequence shown here is derived from an EMBL/GenBank/DDBJ whole genome shotgun (WGS) entry which is preliminary data.</text>
</comment>
<dbReference type="GO" id="GO:0016620">
    <property type="term" value="F:oxidoreductase activity, acting on the aldehyde or oxo group of donors, NAD or NADP as acceptor"/>
    <property type="evidence" value="ECO:0007669"/>
    <property type="project" value="InterPro"/>
</dbReference>
<dbReference type="InterPro" id="IPR016161">
    <property type="entry name" value="Ald_DH/histidinol_DH"/>
</dbReference>
<dbReference type="InterPro" id="IPR015590">
    <property type="entry name" value="Aldehyde_DH_dom"/>
</dbReference>
<dbReference type="InterPro" id="IPR016163">
    <property type="entry name" value="Ald_DH_C"/>
</dbReference>
<accession>Q0FV30</accession>
<dbReference type="SUPFAM" id="SSF53720">
    <property type="entry name" value="ALDH-like"/>
    <property type="match status" value="1"/>
</dbReference>
<dbReference type="AlphaFoldDB" id="Q0FV30"/>
<organism evidence="2 3">
    <name type="scientific">Salipiger bermudensis (strain DSM 26914 / JCM 13377 / KCTC 12554 / HTCC2601)</name>
    <name type="common">Pelagibaca bermudensis</name>
    <dbReference type="NCBI Taxonomy" id="314265"/>
    <lineage>
        <taxon>Bacteria</taxon>
        <taxon>Pseudomonadati</taxon>
        <taxon>Pseudomonadota</taxon>
        <taxon>Alphaproteobacteria</taxon>
        <taxon>Rhodobacterales</taxon>
        <taxon>Roseobacteraceae</taxon>
        <taxon>Salipiger</taxon>
    </lineage>
</organism>
<dbReference type="PANTHER" id="PTHR11699">
    <property type="entry name" value="ALDEHYDE DEHYDROGENASE-RELATED"/>
    <property type="match status" value="1"/>
</dbReference>
<sequence>MTFMNVICGAPAGASESRENINPSDTGDIVGAFACGRRLELAQPGFYLEPALFAEAGNDMTIAREEIFGPVACVIRVRDDEEALSAANDTEFGLSAGICTTSLKHASHFRANAEAGMVMVNRPTAGVDYHVPFGGRKGSSYGAREQGAYAREFYTTVKTSYMLP</sequence>
<protein>
    <submittedName>
        <fullName evidence="2">Putative dehydrogenase, possibly aldehyde dehydrogenase protein</fullName>
    </submittedName>
</protein>
<name>Q0FV30_SALBH</name>
<dbReference type="Proteomes" id="UP000006230">
    <property type="component" value="Unassembled WGS sequence"/>
</dbReference>